<dbReference type="Proteomes" id="UP000093510">
    <property type="component" value="Unassembled WGS sequence"/>
</dbReference>
<dbReference type="EMBL" id="LVEP01000042">
    <property type="protein sequence ID" value="OCB73079.1"/>
    <property type="molecule type" value="Genomic_DNA"/>
</dbReference>
<dbReference type="AlphaFoldDB" id="A0A1B9DTR7"/>
<dbReference type="OrthoDB" id="1524454at2"/>
<dbReference type="InterPro" id="IPR024775">
    <property type="entry name" value="DinB-like"/>
</dbReference>
<evidence type="ECO:0000259" key="1">
    <source>
        <dbReference type="Pfam" id="PF12867"/>
    </source>
</evidence>
<dbReference type="Gene3D" id="1.20.120.450">
    <property type="entry name" value="dinb family like domain"/>
    <property type="match status" value="1"/>
</dbReference>
<name>A0A1B9DTR7_9FLAO</name>
<organism evidence="2 3">
    <name type="scientific">Flavobacterium crassostreae</name>
    <dbReference type="NCBI Taxonomy" id="1763534"/>
    <lineage>
        <taxon>Bacteria</taxon>
        <taxon>Pseudomonadati</taxon>
        <taxon>Bacteroidota</taxon>
        <taxon>Flavobacteriia</taxon>
        <taxon>Flavobacteriales</taxon>
        <taxon>Flavobacteriaceae</taxon>
        <taxon>Flavobacterium</taxon>
    </lineage>
</organism>
<feature type="domain" description="DinB-like" evidence="1">
    <location>
        <begin position="21"/>
        <end position="175"/>
    </location>
</feature>
<dbReference type="RefSeq" id="WP_066336515.1">
    <property type="nucleotide sequence ID" value="NZ_CP017688.1"/>
</dbReference>
<evidence type="ECO:0000313" key="2">
    <source>
        <dbReference type="EMBL" id="OCB73079.1"/>
    </source>
</evidence>
<sequence length="186" mass="21953">MKTLSETLILDLIETTRQNLNFVELLKQKKDAELNWKENSENWSILECLQHLNLYGHFYIPEIEKTIKNSNHKSETKFRSGLLGNYFAESMLPKQKLNKMKTFKDKNPLNSLLDRKVIDEFINQQIKLIDLLNKSKTVSLNNNKVKISLTKWIKLKLGDIFRVVINHNFRHIKQIENNIKTETASR</sequence>
<reference evidence="2 3" key="1">
    <citation type="submission" date="2016-03" db="EMBL/GenBank/DDBJ databases">
        <authorList>
            <person name="Ploux O."/>
        </authorList>
    </citation>
    <scope>NUCLEOTIDE SEQUENCE [LARGE SCALE GENOMIC DNA]</scope>
    <source>
        <strain evidence="2 3">LPB0076</strain>
    </source>
</reference>
<dbReference type="SUPFAM" id="SSF109854">
    <property type="entry name" value="DinB/YfiT-like putative metalloenzymes"/>
    <property type="match status" value="1"/>
</dbReference>
<keyword evidence="3" id="KW-1185">Reference proteome</keyword>
<protein>
    <recommendedName>
        <fullName evidence="1">DinB-like domain-containing protein</fullName>
    </recommendedName>
</protein>
<comment type="caution">
    <text evidence="2">The sequence shown here is derived from an EMBL/GenBank/DDBJ whole genome shotgun (WGS) entry which is preliminary data.</text>
</comment>
<dbReference type="STRING" id="1763534.GCA_001831475_01986"/>
<gene>
    <name evidence="2" type="ORF">LPBF_11230</name>
</gene>
<proteinExistence type="predicted"/>
<accession>A0A1B9DTR7</accession>
<dbReference type="InterPro" id="IPR034660">
    <property type="entry name" value="DinB/YfiT-like"/>
</dbReference>
<evidence type="ECO:0000313" key="3">
    <source>
        <dbReference type="Proteomes" id="UP000093510"/>
    </source>
</evidence>
<dbReference type="Pfam" id="PF12867">
    <property type="entry name" value="DinB_2"/>
    <property type="match status" value="1"/>
</dbReference>